<comment type="subcellular location">
    <subcellularLocation>
        <location evidence="1">Membrane</location>
        <topology evidence="1">Multi-pass membrane protein</topology>
    </subcellularLocation>
</comment>
<keyword evidence="12" id="KW-1185">Reference proteome</keyword>
<feature type="transmembrane region" description="Helical" evidence="8">
    <location>
        <begin position="25"/>
        <end position="44"/>
    </location>
</feature>
<reference evidence="12" key="1">
    <citation type="submission" date="2015-02" db="EMBL/GenBank/DDBJ databases">
        <title>Genome sequencing for Strongylocentrotus purpuratus.</title>
        <authorList>
            <person name="Murali S."/>
            <person name="Liu Y."/>
            <person name="Vee V."/>
            <person name="English A."/>
            <person name="Wang M."/>
            <person name="Skinner E."/>
            <person name="Han Y."/>
            <person name="Muzny D.M."/>
            <person name="Worley K.C."/>
            <person name="Gibbs R.A."/>
        </authorList>
    </citation>
    <scope>NUCLEOTIDE SEQUENCE</scope>
</reference>
<dbReference type="PANTHER" id="PTHR24223">
    <property type="entry name" value="ATP-BINDING CASSETTE SUB-FAMILY C"/>
    <property type="match status" value="1"/>
</dbReference>
<dbReference type="SMART" id="SM00382">
    <property type="entry name" value="AAA"/>
    <property type="match status" value="2"/>
</dbReference>
<keyword evidence="6 8" id="KW-1133">Transmembrane helix</keyword>
<keyword evidence="7 8" id="KW-0472">Membrane</keyword>
<feature type="domain" description="ABC transmembrane type-1" evidence="10">
    <location>
        <begin position="1021"/>
        <end position="1305"/>
    </location>
</feature>
<dbReference type="RefSeq" id="XP_030828848.1">
    <property type="nucleotide sequence ID" value="XM_030972988.1"/>
</dbReference>
<feature type="domain" description="ABC transporter" evidence="9">
    <location>
        <begin position="713"/>
        <end position="941"/>
    </location>
</feature>
<dbReference type="OrthoDB" id="6500128at2759"/>
<dbReference type="InterPro" id="IPR017871">
    <property type="entry name" value="ABC_transporter-like_CS"/>
</dbReference>
<feature type="transmembrane region" description="Helical" evidence="8">
    <location>
        <begin position="464"/>
        <end position="487"/>
    </location>
</feature>
<dbReference type="GeneID" id="105445458"/>
<dbReference type="GO" id="GO:0005886">
    <property type="term" value="C:plasma membrane"/>
    <property type="evidence" value="ECO:0000318"/>
    <property type="project" value="GO_Central"/>
</dbReference>
<dbReference type="InterPro" id="IPR036640">
    <property type="entry name" value="ABC1_TM_sf"/>
</dbReference>
<dbReference type="FunFam" id="3.40.50.300:FF:000163">
    <property type="entry name" value="Multidrug resistance-associated protein member 4"/>
    <property type="match status" value="1"/>
</dbReference>
<dbReference type="FunFam" id="1.20.1560.10:FF:000010">
    <property type="entry name" value="Multidrug resistance-associated ABC transporter"/>
    <property type="match status" value="1"/>
</dbReference>
<dbReference type="InterPro" id="IPR003593">
    <property type="entry name" value="AAA+_ATPase"/>
</dbReference>
<evidence type="ECO:0000259" key="10">
    <source>
        <dbReference type="PROSITE" id="PS50929"/>
    </source>
</evidence>
<feature type="transmembrane region" description="Helical" evidence="8">
    <location>
        <begin position="175"/>
        <end position="195"/>
    </location>
</feature>
<dbReference type="InterPro" id="IPR011527">
    <property type="entry name" value="ABC1_TM_dom"/>
</dbReference>
<dbReference type="Pfam" id="PF00005">
    <property type="entry name" value="ABC_tran"/>
    <property type="match status" value="2"/>
</dbReference>
<protein>
    <submittedName>
        <fullName evidence="11">Uncharacterized protein</fullName>
    </submittedName>
</protein>
<dbReference type="CDD" id="cd03250">
    <property type="entry name" value="ABCC_MRP_domain1"/>
    <property type="match status" value="1"/>
</dbReference>
<feature type="transmembrane region" description="Helical" evidence="8">
    <location>
        <begin position="1061"/>
        <end position="1089"/>
    </location>
</feature>
<dbReference type="CDD" id="cd18591">
    <property type="entry name" value="ABC_6TM_SUR1_D1_like"/>
    <property type="match status" value="1"/>
</dbReference>
<evidence type="ECO:0000256" key="1">
    <source>
        <dbReference type="ARBA" id="ARBA00004141"/>
    </source>
</evidence>
<dbReference type="InterPro" id="IPR050173">
    <property type="entry name" value="ABC_transporter_C-like"/>
</dbReference>
<dbReference type="PROSITE" id="PS50929">
    <property type="entry name" value="ABC_TM1F"/>
    <property type="match status" value="2"/>
</dbReference>
<dbReference type="InterPro" id="IPR027417">
    <property type="entry name" value="P-loop_NTPase"/>
</dbReference>
<dbReference type="PROSITE" id="PS00211">
    <property type="entry name" value="ABC_TRANSPORTER_1"/>
    <property type="match status" value="2"/>
</dbReference>
<dbReference type="PANTHER" id="PTHR24223:SF461">
    <property type="entry name" value="ATP-BINDING CASSETTE SUB-FAMILY C MEMBER SUR"/>
    <property type="match status" value="1"/>
</dbReference>
<dbReference type="CDD" id="cd03244">
    <property type="entry name" value="ABCC_MRP_domain2"/>
    <property type="match status" value="1"/>
</dbReference>
<dbReference type="FunFam" id="3.40.50.300:FF:004907">
    <property type="entry name" value="Uncharacterized protein"/>
    <property type="match status" value="1"/>
</dbReference>
<dbReference type="PROSITE" id="PS50893">
    <property type="entry name" value="ABC_TRANSPORTER_2"/>
    <property type="match status" value="2"/>
</dbReference>
<dbReference type="InterPro" id="IPR003439">
    <property type="entry name" value="ABC_transporter-like_ATP-bd"/>
</dbReference>
<dbReference type="FunCoup" id="A0A7M7N1R8">
    <property type="interactions" value="34"/>
</dbReference>
<feature type="transmembrane region" description="Helical" evidence="8">
    <location>
        <begin position="538"/>
        <end position="567"/>
    </location>
</feature>
<feature type="transmembrane region" description="Helical" evidence="8">
    <location>
        <begin position="65"/>
        <end position="83"/>
    </location>
</feature>
<dbReference type="GO" id="GO:0005524">
    <property type="term" value="F:ATP binding"/>
    <property type="evidence" value="ECO:0007669"/>
    <property type="project" value="UniProtKB-KW"/>
</dbReference>
<feature type="transmembrane region" description="Helical" evidence="8">
    <location>
        <begin position="1137"/>
        <end position="1154"/>
    </location>
</feature>
<name>A0A7M7N1R8_STRPU</name>
<evidence type="ECO:0000313" key="11">
    <source>
        <dbReference type="EnsemblMetazoa" id="XP_030828847"/>
    </source>
</evidence>
<evidence type="ECO:0000256" key="5">
    <source>
        <dbReference type="ARBA" id="ARBA00022840"/>
    </source>
</evidence>
<evidence type="ECO:0000256" key="7">
    <source>
        <dbReference type="ARBA" id="ARBA00023136"/>
    </source>
</evidence>
<feature type="domain" description="ABC transmembrane type-1" evidence="10">
    <location>
        <begin position="301"/>
        <end position="603"/>
    </location>
</feature>
<proteinExistence type="predicted"/>
<evidence type="ECO:0000256" key="8">
    <source>
        <dbReference type="SAM" id="Phobius"/>
    </source>
</evidence>
<dbReference type="SUPFAM" id="SSF90123">
    <property type="entry name" value="ABC transporter transmembrane region"/>
    <property type="match status" value="2"/>
</dbReference>
<dbReference type="GO" id="GO:0140359">
    <property type="term" value="F:ABC-type transporter activity"/>
    <property type="evidence" value="ECO:0000318"/>
    <property type="project" value="GO_Central"/>
</dbReference>
<feature type="domain" description="ABC transporter" evidence="9">
    <location>
        <begin position="1339"/>
        <end position="1573"/>
    </location>
</feature>
<dbReference type="KEGG" id="spu:105445458"/>
<feature type="transmembrane region" description="Helical" evidence="8">
    <location>
        <begin position="288"/>
        <end position="309"/>
    </location>
</feature>
<evidence type="ECO:0000256" key="3">
    <source>
        <dbReference type="ARBA" id="ARBA00022692"/>
    </source>
</evidence>
<evidence type="ECO:0000256" key="2">
    <source>
        <dbReference type="ARBA" id="ARBA00022448"/>
    </source>
</evidence>
<feature type="transmembrane region" description="Helical" evidence="8">
    <location>
        <begin position="1016"/>
        <end position="1041"/>
    </location>
</feature>
<organism evidence="11 12">
    <name type="scientific">Strongylocentrotus purpuratus</name>
    <name type="common">Purple sea urchin</name>
    <dbReference type="NCBI Taxonomy" id="7668"/>
    <lineage>
        <taxon>Eukaryota</taxon>
        <taxon>Metazoa</taxon>
        <taxon>Echinodermata</taxon>
        <taxon>Eleutherozoa</taxon>
        <taxon>Echinozoa</taxon>
        <taxon>Echinoidea</taxon>
        <taxon>Euechinoidea</taxon>
        <taxon>Echinacea</taxon>
        <taxon>Camarodonta</taxon>
        <taxon>Echinidea</taxon>
        <taxon>Strongylocentrotidae</taxon>
        <taxon>Strongylocentrotus</taxon>
    </lineage>
</organism>
<keyword evidence="5" id="KW-0067">ATP-binding</keyword>
<dbReference type="EnsemblMetazoa" id="XM_030972987">
    <property type="protein sequence ID" value="XP_030828847"/>
    <property type="gene ID" value="LOC105445458"/>
</dbReference>
<dbReference type="Proteomes" id="UP000007110">
    <property type="component" value="Unassembled WGS sequence"/>
</dbReference>
<dbReference type="InParanoid" id="A0A7M7N1R8"/>
<dbReference type="GO" id="GO:0016887">
    <property type="term" value="F:ATP hydrolysis activity"/>
    <property type="evidence" value="ECO:0007669"/>
    <property type="project" value="InterPro"/>
</dbReference>
<dbReference type="SUPFAM" id="SSF52540">
    <property type="entry name" value="P-loop containing nucleoside triphosphate hydrolases"/>
    <property type="match status" value="2"/>
</dbReference>
<evidence type="ECO:0000313" key="12">
    <source>
        <dbReference type="Proteomes" id="UP000007110"/>
    </source>
</evidence>
<evidence type="ECO:0000259" key="9">
    <source>
        <dbReference type="PROSITE" id="PS50893"/>
    </source>
</evidence>
<keyword evidence="3 8" id="KW-0812">Transmembrane</keyword>
<dbReference type="EnsemblMetazoa" id="XM_030972988">
    <property type="protein sequence ID" value="XP_030828848"/>
    <property type="gene ID" value="LOC105445458"/>
</dbReference>
<evidence type="ECO:0000256" key="4">
    <source>
        <dbReference type="ARBA" id="ARBA00022741"/>
    </source>
</evidence>
<feature type="transmembrane region" description="Helical" evidence="8">
    <location>
        <begin position="440"/>
        <end position="458"/>
    </location>
</feature>
<dbReference type="Pfam" id="PF00664">
    <property type="entry name" value="ABC_membrane"/>
    <property type="match status" value="2"/>
</dbReference>
<feature type="transmembrane region" description="Helical" evidence="8">
    <location>
        <begin position="353"/>
        <end position="371"/>
    </location>
</feature>
<dbReference type="FunFam" id="1.20.1560.10:FF:000006">
    <property type="entry name" value="ATP-binding cassette, sub-family C (CFTR/MRP), member 9"/>
    <property type="match status" value="1"/>
</dbReference>
<dbReference type="GO" id="GO:0055085">
    <property type="term" value="P:transmembrane transport"/>
    <property type="evidence" value="ECO:0000318"/>
    <property type="project" value="GO_Central"/>
</dbReference>
<sequence length="1576" mass="176451">MDSAAWNWFCGSNASTSNQECVVDAIISVPPVTFSVLAILTIIITRCCCVRGKATPYLLRYPGHSIRWIMSLAFIAVSLAAIGEGILSEESFRKGGDHPHPYLYLNGAFLLLSGIISLSYYHFLEKRRTEHLSWLLLLFWSVSIVTMSYRLHHFLNDDLIGDSGTYKLDIFRYDVTIVFLVIYCILFIVEFNFVVKTICCFESSIDALPADLRQQKMKYLSKHSSFLSEVTFWWENWLFKAGYKKIIEVEDLGSIPEIHTSTYNHERFRKVFDREKEKCRQSGKQLNIFKVMCITYGPTIAFAGLLKIIGDLLSFIGPLSISGIVNFVTNTYYLPEDAQREIVTPHLVTPSEFFANGYILVAAVLVSSLIRHTCDQFYQYIVSVEGLHVRSAIQTMVYWKSMRMSTYAMSGGMMTMGQITNHMSVDANNIMMFFQLSNEIWAVPLKIIITLVLLYRQMGYPALIASSLFFLSIPIQIKIGVTVAGIIKKVLQCADKRMKLSNELLQGIKLLKIYGWEKLFYGLIKQAREKELAQIFKMYIVISVNFVINSGVPVIVALVAFGTYTSITGKPLTPDIAFTTLSLFNQIVAPLFILPFVINLFVNCLVSCGRLKTYFLAPEIEGDGDDDGKDFETTIPNGKGTASNGYSVGYQNGLEVEVRHPKKEKKTFWVHEDELPDSDRAPLIASTTSYGSVDSRGSMITSVCEELPNDVAIRVTDGNFTWDPIASTPILHDINVDIPIGKLTVIVGTVGSGKSSLLQAIMGEMTTLSGNVQLNRTHNDIAFAAQKAWLVNSSLKDNVLFGEKLRDSKYRKVIGACALKPDIDMLPAGDQTEIGEKGINLSGGQKQRVSVARALYSGRNIVILDDPLSALDVHVGAHLFEHGISKILRKHNQTVILVTHQLQYLPEADQIIVMKDGRIVTIGSPEDVAITDPSLCSEWQKAVTIFSESEAESGAESEGLLDERKALRRQVARSISGGHADKCPEENEKGRLIAKEEKEKGSVSYRMYLHYFKAMGYGLALFVLFTAVTRSAIQISTNFWLSSWSQYDLNLTGNAIDKSSYWIGGYAGLSLSTLFITSVSIFVIAYGALQASRNLHYALLDNIIHIPMRFFDTTPIGRILNRFSSDTQLIDQRLVHTLRLLINLAANVVSSLIVQVVVVWYFVFFFIPISFIFIFLLMYYIATSRELQRAESVSRSPVFAHFSETLGGLSTIRAYKDEKRFFKTIMERINVNNTVFLYLLTSMRWVALRLDYLGDFVVFSASLCVLLGAAYLGIDASLVGLAITYSLEVSLYMNFVVRQCSDLELQMNAVERLRFYAEVPTEDYDGLEPPPDWPARGEIQFDDISVRYSPDLDPVLREVSLNVCSQEKIGICGRTGSGKSSLTLALFRMIDTFKGRILIDGIDIAAVPLRTLRQRLSIIPQDAILFTGTIRYNLDPIGTKTDKELWEALDVAQLREVVSNIDAGLDYEVTEGGENFSVGQRQLFCLARAFLRHSKIIVMDEATASIDQETDFILQDVVAEIFQDRTVLTIAHRVATILNSDAILTLSDGRVAEFDTPDDLLQRDDSIFASLVKAGK</sequence>
<keyword evidence="4" id="KW-0547">Nucleotide-binding</keyword>
<reference evidence="11" key="2">
    <citation type="submission" date="2021-01" db="UniProtKB">
        <authorList>
            <consortium name="EnsemblMetazoa"/>
        </authorList>
    </citation>
    <scope>IDENTIFICATION</scope>
</reference>
<dbReference type="OMA" id="DITSTWW"/>
<dbReference type="Gene3D" id="1.20.1560.10">
    <property type="entry name" value="ABC transporter type 1, transmembrane domain"/>
    <property type="match status" value="2"/>
</dbReference>
<evidence type="ECO:0000256" key="6">
    <source>
        <dbReference type="ARBA" id="ARBA00022989"/>
    </source>
</evidence>
<accession>A0A7M7N1R8</accession>
<feature type="transmembrane region" description="Helical" evidence="8">
    <location>
        <begin position="1160"/>
        <end position="1182"/>
    </location>
</feature>
<keyword evidence="2" id="KW-0813">Transport</keyword>
<feature type="transmembrane region" description="Helical" evidence="8">
    <location>
        <begin position="135"/>
        <end position="155"/>
    </location>
</feature>
<feature type="transmembrane region" description="Helical" evidence="8">
    <location>
        <begin position="587"/>
        <end position="606"/>
    </location>
</feature>
<dbReference type="Gene3D" id="3.40.50.300">
    <property type="entry name" value="P-loop containing nucleotide triphosphate hydrolases"/>
    <property type="match status" value="2"/>
</dbReference>
<feature type="transmembrane region" description="Helical" evidence="8">
    <location>
        <begin position="103"/>
        <end position="123"/>
    </location>
</feature>
<dbReference type="RefSeq" id="XP_030828847.1">
    <property type="nucleotide sequence ID" value="XM_030972987.1"/>
</dbReference>